<feature type="compositionally biased region" description="Low complexity" evidence="1">
    <location>
        <begin position="462"/>
        <end position="473"/>
    </location>
</feature>
<feature type="region of interest" description="Disordered" evidence="1">
    <location>
        <begin position="462"/>
        <end position="502"/>
    </location>
</feature>
<feature type="compositionally biased region" description="Basic and acidic residues" evidence="1">
    <location>
        <begin position="252"/>
        <end position="261"/>
    </location>
</feature>
<organism evidence="2 3">
    <name type="scientific">Stephania cephalantha</name>
    <dbReference type="NCBI Taxonomy" id="152367"/>
    <lineage>
        <taxon>Eukaryota</taxon>
        <taxon>Viridiplantae</taxon>
        <taxon>Streptophyta</taxon>
        <taxon>Embryophyta</taxon>
        <taxon>Tracheophyta</taxon>
        <taxon>Spermatophyta</taxon>
        <taxon>Magnoliopsida</taxon>
        <taxon>Ranunculales</taxon>
        <taxon>Menispermaceae</taxon>
        <taxon>Menispermoideae</taxon>
        <taxon>Cissampelideae</taxon>
        <taxon>Stephania</taxon>
    </lineage>
</organism>
<name>A0AAP0LBM5_9MAGN</name>
<evidence type="ECO:0000256" key="1">
    <source>
        <dbReference type="SAM" id="MobiDB-lite"/>
    </source>
</evidence>
<dbReference type="EMBL" id="JBBNAG010000001">
    <property type="protein sequence ID" value="KAK9166034.1"/>
    <property type="molecule type" value="Genomic_DNA"/>
</dbReference>
<feature type="compositionally biased region" description="Basic and acidic residues" evidence="1">
    <location>
        <begin position="208"/>
        <end position="233"/>
    </location>
</feature>
<feature type="region of interest" description="Disordered" evidence="1">
    <location>
        <begin position="252"/>
        <end position="292"/>
    </location>
</feature>
<sequence>MNIRSHLLRLRNLLSEERVDSDTHAPYARGPAIPTFAFRSLWNNYSLASETHALTRAPSPPRTQYSILTVTDVGEEGKSLHKIPEKVVGVSTTFRSSIARTKNTVSREETRAEQLKGVRGGRRAQTASYRKSKELGRGKGANEVGDLPNEASASPTSEAAGKELAIRTSQVNAAQRPKTDSTKESKEEATQQGEQERSNQSSSESFEEEGKQVSGEESKEESSEDKGESGEKMEEKVIVVRKVIVVKNQRRSVETKEKVIQDHVGGSKAKLGTPKGKKPTDDTSTPFPGGPKNQTLLKSFNNHVAAAIWNDEVTWDPYSSLRTDEDITELTFYTGTIKFFGIVEPYHPDRFLRQLGHPRNLWERWQDHVLSARSRDNGVVVPWAANEDYMGWYIDVSHPRVENSSSSKDGTEDDDDIYDRVRRAVEVVAAWKALSPGVRDTASALKMADEVLKHLIVVGSSVTSGSTTSAATPSQPPTSKRKATAAEMGVGPSRSQAKKSRT</sequence>
<protein>
    <submittedName>
        <fullName evidence="2">Uncharacterized protein</fullName>
    </submittedName>
</protein>
<accession>A0AAP0LBM5</accession>
<evidence type="ECO:0000313" key="2">
    <source>
        <dbReference type="EMBL" id="KAK9166034.1"/>
    </source>
</evidence>
<feature type="compositionally biased region" description="Basic and acidic residues" evidence="1">
    <location>
        <begin position="177"/>
        <end position="197"/>
    </location>
</feature>
<feature type="compositionally biased region" description="Basic and acidic residues" evidence="1">
    <location>
        <begin position="105"/>
        <end position="116"/>
    </location>
</feature>
<dbReference type="Proteomes" id="UP001419268">
    <property type="component" value="Unassembled WGS sequence"/>
</dbReference>
<comment type="caution">
    <text evidence="2">The sequence shown here is derived from an EMBL/GenBank/DDBJ whole genome shotgun (WGS) entry which is preliminary data.</text>
</comment>
<evidence type="ECO:0000313" key="3">
    <source>
        <dbReference type="Proteomes" id="UP001419268"/>
    </source>
</evidence>
<feature type="compositionally biased region" description="Polar residues" evidence="1">
    <location>
        <begin position="282"/>
        <end position="292"/>
    </location>
</feature>
<reference evidence="2 3" key="1">
    <citation type="submission" date="2024-01" db="EMBL/GenBank/DDBJ databases">
        <title>Genome assemblies of Stephania.</title>
        <authorList>
            <person name="Yang L."/>
        </authorList>
    </citation>
    <scope>NUCLEOTIDE SEQUENCE [LARGE SCALE GENOMIC DNA]</scope>
    <source>
        <strain evidence="2">JXDWG</strain>
        <tissue evidence="2">Leaf</tissue>
    </source>
</reference>
<dbReference type="AlphaFoldDB" id="A0AAP0LBM5"/>
<proteinExistence type="predicted"/>
<gene>
    <name evidence="2" type="ORF">Scep_001225</name>
</gene>
<feature type="region of interest" description="Disordered" evidence="1">
    <location>
        <begin position="101"/>
        <end position="233"/>
    </location>
</feature>
<keyword evidence="3" id="KW-1185">Reference proteome</keyword>